<keyword evidence="5" id="KW-0460">Magnesium</keyword>
<dbReference type="InterPro" id="IPR023214">
    <property type="entry name" value="HAD_sf"/>
</dbReference>
<dbReference type="Gene3D" id="1.10.150.240">
    <property type="entry name" value="Putative phosphatase, domain 2"/>
    <property type="match status" value="1"/>
</dbReference>
<organism evidence="11 12">
    <name type="scientific">Modestobacter marinus</name>
    <dbReference type="NCBI Taxonomy" id="477641"/>
    <lineage>
        <taxon>Bacteria</taxon>
        <taxon>Bacillati</taxon>
        <taxon>Actinomycetota</taxon>
        <taxon>Actinomycetes</taxon>
        <taxon>Geodermatophilales</taxon>
        <taxon>Geodermatophilaceae</taxon>
        <taxon>Modestobacter</taxon>
    </lineage>
</organism>
<dbReference type="EMBL" id="BMMI01000007">
    <property type="protein sequence ID" value="GGL77385.1"/>
    <property type="molecule type" value="Genomic_DNA"/>
</dbReference>
<comment type="catalytic activity">
    <reaction evidence="8">
        <text>beta-D-glucose 1-phosphate = beta-D-glucose 6-phosphate</text>
        <dbReference type="Rhea" id="RHEA:20113"/>
        <dbReference type="ChEBI" id="CHEBI:57684"/>
        <dbReference type="ChEBI" id="CHEBI:58247"/>
        <dbReference type="EC" id="5.4.2.6"/>
    </reaction>
</comment>
<dbReference type="PRINTS" id="PR00413">
    <property type="entry name" value="HADHALOGNASE"/>
</dbReference>
<keyword evidence="4" id="KW-0479">Metal-binding</keyword>
<dbReference type="Pfam" id="PF00702">
    <property type="entry name" value="Hydrolase"/>
    <property type="match status" value="1"/>
</dbReference>
<evidence type="ECO:0000256" key="7">
    <source>
        <dbReference type="ARBA" id="ARBA00023277"/>
    </source>
</evidence>
<evidence type="ECO:0000256" key="3">
    <source>
        <dbReference type="ARBA" id="ARBA00022553"/>
    </source>
</evidence>
<dbReference type="GO" id="GO:0016787">
    <property type="term" value="F:hydrolase activity"/>
    <property type="evidence" value="ECO:0007669"/>
    <property type="project" value="UniProtKB-KW"/>
</dbReference>
<evidence type="ECO:0000256" key="1">
    <source>
        <dbReference type="ARBA" id="ARBA00001946"/>
    </source>
</evidence>
<comment type="caution">
    <text evidence="11">The sequence shown here is derived from an EMBL/GenBank/DDBJ whole genome shotgun (WGS) entry which is preliminary data.</text>
</comment>
<keyword evidence="6" id="KW-0413">Isomerase</keyword>
<evidence type="ECO:0000313" key="12">
    <source>
        <dbReference type="Proteomes" id="UP000648663"/>
    </source>
</evidence>
<protein>
    <recommendedName>
        <fullName evidence="10">Beta-phosphoglucomutase</fullName>
        <ecNumber evidence="9">5.4.2.6</ecNumber>
    </recommendedName>
</protein>
<evidence type="ECO:0000256" key="9">
    <source>
        <dbReference type="ARBA" id="ARBA00044968"/>
    </source>
</evidence>
<reference evidence="12" key="1">
    <citation type="journal article" date="2019" name="Int. J. Syst. Evol. Microbiol.">
        <title>The Global Catalogue of Microorganisms (GCM) 10K type strain sequencing project: providing services to taxonomists for standard genome sequencing and annotation.</title>
        <authorList>
            <consortium name="The Broad Institute Genomics Platform"/>
            <consortium name="The Broad Institute Genome Sequencing Center for Infectious Disease"/>
            <person name="Wu L."/>
            <person name="Ma J."/>
        </authorList>
    </citation>
    <scope>NUCLEOTIDE SEQUENCE [LARGE SCALE GENOMIC DNA]</scope>
    <source>
        <strain evidence="12">CGMCC 4.5581</strain>
    </source>
</reference>
<evidence type="ECO:0000256" key="6">
    <source>
        <dbReference type="ARBA" id="ARBA00023235"/>
    </source>
</evidence>
<dbReference type="InterPro" id="IPR051600">
    <property type="entry name" value="Beta-PGM-like"/>
</dbReference>
<accession>A0ABQ2G6E7</accession>
<dbReference type="Proteomes" id="UP000648663">
    <property type="component" value="Unassembled WGS sequence"/>
</dbReference>
<comment type="cofactor">
    <cofactor evidence="1">
        <name>Mg(2+)</name>
        <dbReference type="ChEBI" id="CHEBI:18420"/>
    </cofactor>
</comment>
<dbReference type="InterPro" id="IPR010976">
    <property type="entry name" value="B-phosphoglucomutase_hydrolase"/>
</dbReference>
<dbReference type="PANTHER" id="PTHR46193:SF18">
    <property type="entry name" value="HEXITOL PHOSPHATASE B"/>
    <property type="match status" value="1"/>
</dbReference>
<keyword evidence="3" id="KW-0597">Phosphoprotein</keyword>
<name>A0ABQ2G6E7_9ACTN</name>
<dbReference type="EC" id="5.4.2.6" evidence="9"/>
<keyword evidence="12" id="KW-1185">Reference proteome</keyword>
<keyword evidence="11" id="KW-0378">Hydrolase</keyword>
<evidence type="ECO:0000256" key="4">
    <source>
        <dbReference type="ARBA" id="ARBA00022723"/>
    </source>
</evidence>
<sequence length="246" mass="25842">MSGVLGLPDDIRACLFDLDGVLTQTAKVHQAAWKRTFDEFLRNRDPGAAEFSAEDYNQYVDGKPRKDGVRDFLTSRGITLPEGSDTDLADALTVAGVATRKNQLILAELDEHGVQVYDGSMRYLRAVRDAGLATAVVTASANGEHVVAVAGFADLIDTRVDGVVAAAEGLRGKPEPDTFLAAARALGVEPAQAAVFEDALSGVAAGRAGAFGYVVGVDRVGQADGLRERGADVVVTDLDQLLGETP</sequence>
<dbReference type="SFLD" id="SFLDS00003">
    <property type="entry name" value="Haloacid_Dehalogenase"/>
    <property type="match status" value="1"/>
</dbReference>
<keyword evidence="7" id="KW-0119">Carbohydrate metabolism</keyword>
<gene>
    <name evidence="11" type="ORF">GCM10011589_36740</name>
</gene>
<proteinExistence type="inferred from homology"/>
<evidence type="ECO:0000256" key="10">
    <source>
        <dbReference type="ARBA" id="ARBA00044991"/>
    </source>
</evidence>
<evidence type="ECO:0000256" key="5">
    <source>
        <dbReference type="ARBA" id="ARBA00022842"/>
    </source>
</evidence>
<dbReference type="Gene3D" id="3.40.50.1000">
    <property type="entry name" value="HAD superfamily/HAD-like"/>
    <property type="match status" value="1"/>
</dbReference>
<dbReference type="PANTHER" id="PTHR46193">
    <property type="entry name" value="6-PHOSPHOGLUCONATE PHOSPHATASE"/>
    <property type="match status" value="1"/>
</dbReference>
<comment type="similarity">
    <text evidence="2">Belongs to the HAD-like hydrolase superfamily. CbbY/CbbZ/Gph/YieH family.</text>
</comment>
<dbReference type="InterPro" id="IPR036412">
    <property type="entry name" value="HAD-like_sf"/>
</dbReference>
<dbReference type="SUPFAM" id="SSF56784">
    <property type="entry name" value="HAD-like"/>
    <property type="match status" value="1"/>
</dbReference>
<evidence type="ECO:0000313" key="11">
    <source>
        <dbReference type="EMBL" id="GGL77385.1"/>
    </source>
</evidence>
<evidence type="ECO:0000256" key="8">
    <source>
        <dbReference type="ARBA" id="ARBA00044926"/>
    </source>
</evidence>
<evidence type="ECO:0000256" key="2">
    <source>
        <dbReference type="ARBA" id="ARBA00006171"/>
    </source>
</evidence>
<dbReference type="SFLD" id="SFLDG01129">
    <property type="entry name" value="C1.5:_HAD__Beta-PGM__Phosphata"/>
    <property type="match status" value="1"/>
</dbReference>
<dbReference type="InterPro" id="IPR023198">
    <property type="entry name" value="PGP-like_dom2"/>
</dbReference>
<dbReference type="InterPro" id="IPR006439">
    <property type="entry name" value="HAD-SF_hydro_IA"/>
</dbReference>
<dbReference type="NCBIfam" id="TIGR02009">
    <property type="entry name" value="PGMB-YQAB-SF"/>
    <property type="match status" value="1"/>
</dbReference>
<dbReference type="NCBIfam" id="TIGR01509">
    <property type="entry name" value="HAD-SF-IA-v3"/>
    <property type="match status" value="1"/>
</dbReference>